<dbReference type="RefSeq" id="WP_099912621.1">
    <property type="nucleotide sequence ID" value="NZ_AWWI01000127.1"/>
</dbReference>
<comment type="similarity">
    <text evidence="1">Belongs to the peptidase M20 family.</text>
</comment>
<name>A0A2G8R9N5_9RHOB</name>
<comment type="cofactor">
    <cofactor evidence="3">
        <name>Zn(2+)</name>
        <dbReference type="ChEBI" id="CHEBI:29105"/>
    </cofactor>
    <text evidence="3">Binds 2 Zn(2+) ions per subunit.</text>
</comment>
<protein>
    <submittedName>
        <fullName evidence="5">Allantoate amidohydrolase</fullName>
    </submittedName>
</protein>
<feature type="binding site" evidence="3">
    <location>
        <position position="87"/>
    </location>
    <ligand>
        <name>Zn(2+)</name>
        <dbReference type="ChEBI" id="CHEBI:29105"/>
        <label>1</label>
    </ligand>
</feature>
<dbReference type="EMBL" id="AWWI01000127">
    <property type="protein sequence ID" value="PIL18270.1"/>
    <property type="molecule type" value="Genomic_DNA"/>
</dbReference>
<dbReference type="InterPro" id="IPR010158">
    <property type="entry name" value="Amidase_Cbmase"/>
</dbReference>
<feature type="binding site" evidence="3">
    <location>
        <position position="196"/>
    </location>
    <ligand>
        <name>Zn(2+)</name>
        <dbReference type="ChEBI" id="CHEBI:29105"/>
        <label>1</label>
    </ligand>
</feature>
<evidence type="ECO:0000313" key="6">
    <source>
        <dbReference type="Proteomes" id="UP000231259"/>
    </source>
</evidence>
<dbReference type="SUPFAM" id="SSF53187">
    <property type="entry name" value="Zn-dependent exopeptidases"/>
    <property type="match status" value="1"/>
</dbReference>
<keyword evidence="3" id="KW-0479">Metal-binding</keyword>
<dbReference type="AlphaFoldDB" id="A0A2G8R9N5"/>
<dbReference type="Gene3D" id="3.40.630.10">
    <property type="entry name" value="Zn peptidases"/>
    <property type="match status" value="1"/>
</dbReference>
<evidence type="ECO:0000256" key="2">
    <source>
        <dbReference type="ARBA" id="ARBA00022801"/>
    </source>
</evidence>
<comment type="caution">
    <text evidence="5">The sequence shown here is derived from an EMBL/GenBank/DDBJ whole genome shotgun (WGS) entry which is preliminary data.</text>
</comment>
<dbReference type="Proteomes" id="UP000231259">
    <property type="component" value="Unassembled WGS sequence"/>
</dbReference>
<feature type="binding site" evidence="3">
    <location>
        <position position="98"/>
    </location>
    <ligand>
        <name>Zn(2+)</name>
        <dbReference type="ChEBI" id="CHEBI:29105"/>
        <label>2</label>
    </ligand>
</feature>
<dbReference type="PIRSF" id="PIRSF001235">
    <property type="entry name" value="Amidase_carbamoylase"/>
    <property type="match status" value="1"/>
</dbReference>
<dbReference type="NCBIfam" id="TIGR01879">
    <property type="entry name" value="hydantase"/>
    <property type="match status" value="1"/>
</dbReference>
<dbReference type="NCBIfam" id="NF006772">
    <property type="entry name" value="PRK09290.2-1"/>
    <property type="match status" value="1"/>
</dbReference>
<keyword evidence="3" id="KW-0862">Zinc</keyword>
<dbReference type="InterPro" id="IPR011650">
    <property type="entry name" value="Peptidase_M20_dimer"/>
</dbReference>
<dbReference type="GO" id="GO:0046872">
    <property type="term" value="F:metal ion binding"/>
    <property type="evidence" value="ECO:0007669"/>
    <property type="project" value="UniProtKB-KW"/>
</dbReference>
<dbReference type="PANTHER" id="PTHR32494:SF5">
    <property type="entry name" value="ALLANTOATE AMIDOHYDROLASE"/>
    <property type="match status" value="1"/>
</dbReference>
<evidence type="ECO:0000256" key="1">
    <source>
        <dbReference type="ARBA" id="ARBA00006153"/>
    </source>
</evidence>
<evidence type="ECO:0000256" key="3">
    <source>
        <dbReference type="PIRSR" id="PIRSR001235-1"/>
    </source>
</evidence>
<dbReference type="GO" id="GO:0016813">
    <property type="term" value="F:hydrolase activity, acting on carbon-nitrogen (but not peptide) bonds, in linear amidines"/>
    <property type="evidence" value="ECO:0007669"/>
    <property type="project" value="InterPro"/>
</dbReference>
<dbReference type="PANTHER" id="PTHR32494">
    <property type="entry name" value="ALLANTOATE DEIMINASE-RELATED"/>
    <property type="match status" value="1"/>
</dbReference>
<dbReference type="InterPro" id="IPR002933">
    <property type="entry name" value="Peptidase_M20"/>
</dbReference>
<proteinExistence type="inferred from homology"/>
<feature type="binding site" evidence="3">
    <location>
        <position position="98"/>
    </location>
    <ligand>
        <name>Zn(2+)</name>
        <dbReference type="ChEBI" id="CHEBI:29105"/>
        <label>1</label>
    </ligand>
</feature>
<dbReference type="CDD" id="cd03884">
    <property type="entry name" value="M20_bAS"/>
    <property type="match status" value="1"/>
</dbReference>
<dbReference type="Pfam" id="PF07687">
    <property type="entry name" value="M20_dimer"/>
    <property type="match status" value="1"/>
</dbReference>
<keyword evidence="2 5" id="KW-0378">Hydrolase</keyword>
<dbReference type="SUPFAM" id="SSF55031">
    <property type="entry name" value="Bacterial exopeptidase dimerisation domain"/>
    <property type="match status" value="1"/>
</dbReference>
<dbReference type="InterPro" id="IPR036264">
    <property type="entry name" value="Bact_exopeptidase_dim_dom"/>
</dbReference>
<keyword evidence="6" id="KW-1185">Reference proteome</keyword>
<reference evidence="5 6" key="1">
    <citation type="submission" date="2013-09" db="EMBL/GenBank/DDBJ databases">
        <title>Genome sequencing of Phaeobacter antarcticus sp. nov. SM1211.</title>
        <authorList>
            <person name="Zhang X.-Y."/>
            <person name="Liu C."/>
            <person name="Chen X.-L."/>
            <person name="Xie B.-B."/>
            <person name="Qin Q.-L."/>
            <person name="Rong J.-C."/>
            <person name="Zhang Y.-Z."/>
        </authorList>
    </citation>
    <scope>NUCLEOTIDE SEQUENCE [LARGE SCALE GENOMIC DNA]</scope>
    <source>
        <strain evidence="5 6">SM1211</strain>
    </source>
</reference>
<feature type="binding site" evidence="3">
    <location>
        <position position="137"/>
    </location>
    <ligand>
        <name>Zn(2+)</name>
        <dbReference type="ChEBI" id="CHEBI:29105"/>
        <label>2</label>
    </ligand>
</feature>
<feature type="domain" description="Peptidase M20 dimerisation" evidence="4">
    <location>
        <begin position="216"/>
        <end position="312"/>
    </location>
</feature>
<evidence type="ECO:0000259" key="4">
    <source>
        <dbReference type="Pfam" id="PF07687"/>
    </source>
</evidence>
<sequence length="427" mass="45979">MTERCDIPRIDTTLLHALMEKVSEFGDTADGGVDRPVLTDDHKAARDWFCGELSSRGYKVLVDDIGNVFGRLDLAGPDAPVVMIGSHLDSQPKGGRFDGAYGVVAALSAVETWRKEVTERGITPSCNYVIVDWMNEEGARFQPSLLGSSVYAGSLTRDFALSRMDRDGKTVEQELRRTGYMGSDPAPRPDCYLEVHIEGDSEMEKAGARIAPFIRHWGALKVRIEVTGKQNHTGPTPMNERQDAVLGAAYIIAKVRELADTAADTLYTSVARVDISPNSPNIVPGKAVLFAELRAPEPDMLDWSEAELRAALPVLAQKAAVSAEVVAVDRRPAGRFDSRLVSLAEAAADDFSYPKMQLDTIAGHDAVAVNATLPAIVIAVPSVNGVIHRNDEYTSPEDLAAGGDVLVNMIRRIDLAGGSLDKAAGAI</sequence>
<gene>
    <name evidence="5" type="ORF">P775_20730</name>
</gene>
<dbReference type="Gene3D" id="3.30.70.360">
    <property type="match status" value="1"/>
</dbReference>
<organism evidence="5 6">
    <name type="scientific">Puniceibacterium antarcticum</name>
    <dbReference type="NCBI Taxonomy" id="1206336"/>
    <lineage>
        <taxon>Bacteria</taxon>
        <taxon>Pseudomonadati</taxon>
        <taxon>Pseudomonadota</taxon>
        <taxon>Alphaproteobacteria</taxon>
        <taxon>Rhodobacterales</taxon>
        <taxon>Paracoccaceae</taxon>
        <taxon>Puniceibacterium</taxon>
    </lineage>
</organism>
<dbReference type="OrthoDB" id="9808195at2"/>
<dbReference type="Pfam" id="PF01546">
    <property type="entry name" value="Peptidase_M20"/>
    <property type="match status" value="1"/>
</dbReference>
<feature type="binding site" evidence="3">
    <location>
        <position position="388"/>
    </location>
    <ligand>
        <name>Zn(2+)</name>
        <dbReference type="ChEBI" id="CHEBI:29105"/>
        <label>2</label>
    </ligand>
</feature>
<accession>A0A2G8R9N5</accession>
<evidence type="ECO:0000313" key="5">
    <source>
        <dbReference type="EMBL" id="PIL18270.1"/>
    </source>
</evidence>